<feature type="compositionally biased region" description="Basic and acidic residues" evidence="1">
    <location>
        <begin position="91"/>
        <end position="118"/>
    </location>
</feature>
<protein>
    <submittedName>
        <fullName evidence="2">Uncharacterized protein</fullName>
    </submittedName>
</protein>
<comment type="caution">
    <text evidence="2">The sequence shown here is derived from an EMBL/GenBank/DDBJ whole genome shotgun (WGS) entry which is preliminary data.</text>
</comment>
<feature type="region of interest" description="Disordered" evidence="1">
    <location>
        <begin position="49"/>
        <end position="72"/>
    </location>
</feature>
<dbReference type="EMBL" id="BAAAXF010000018">
    <property type="protein sequence ID" value="GAA3494565.1"/>
    <property type="molecule type" value="Genomic_DNA"/>
</dbReference>
<accession>A0ABP6TI95</accession>
<keyword evidence="3" id="KW-1185">Reference proteome</keyword>
<dbReference type="Proteomes" id="UP001501455">
    <property type="component" value="Unassembled WGS sequence"/>
</dbReference>
<evidence type="ECO:0000256" key="1">
    <source>
        <dbReference type="SAM" id="MobiDB-lite"/>
    </source>
</evidence>
<feature type="region of interest" description="Disordered" evidence="1">
    <location>
        <begin position="1"/>
        <end position="32"/>
    </location>
</feature>
<name>A0ABP6TI95_9ACTN</name>
<organism evidence="2 3">
    <name type="scientific">Streptomyces prasinosporus</name>
    <dbReference type="NCBI Taxonomy" id="68256"/>
    <lineage>
        <taxon>Bacteria</taxon>
        <taxon>Bacillati</taxon>
        <taxon>Actinomycetota</taxon>
        <taxon>Actinomycetes</taxon>
        <taxon>Kitasatosporales</taxon>
        <taxon>Streptomycetaceae</taxon>
        <taxon>Streptomyces</taxon>
        <taxon>Streptomyces albogriseolus group</taxon>
    </lineage>
</organism>
<gene>
    <name evidence="2" type="ORF">GCM10019016_016650</name>
</gene>
<feature type="region of interest" description="Disordered" evidence="1">
    <location>
        <begin position="84"/>
        <end position="118"/>
    </location>
</feature>
<evidence type="ECO:0000313" key="2">
    <source>
        <dbReference type="EMBL" id="GAA3494565.1"/>
    </source>
</evidence>
<sequence>MVASPSPDYGEREARKGRGKAGRSVNSLGAPSRCAVAGRVLRQTDTAAVVPGPADAPPPPARGHETLPARSEATVRPAVIDALARPAHGATPDRRCTRTADRTDDREPNAHLDSLHGARRLEGKTFPCTCTTTL</sequence>
<evidence type="ECO:0000313" key="3">
    <source>
        <dbReference type="Proteomes" id="UP001501455"/>
    </source>
</evidence>
<reference evidence="3" key="1">
    <citation type="journal article" date="2019" name="Int. J. Syst. Evol. Microbiol.">
        <title>The Global Catalogue of Microorganisms (GCM) 10K type strain sequencing project: providing services to taxonomists for standard genome sequencing and annotation.</title>
        <authorList>
            <consortium name="The Broad Institute Genomics Platform"/>
            <consortium name="The Broad Institute Genome Sequencing Center for Infectious Disease"/>
            <person name="Wu L."/>
            <person name="Ma J."/>
        </authorList>
    </citation>
    <scope>NUCLEOTIDE SEQUENCE [LARGE SCALE GENOMIC DNA]</scope>
    <source>
        <strain evidence="3">JCM 4816</strain>
    </source>
</reference>
<proteinExistence type="predicted"/>